<reference evidence="5" key="1">
    <citation type="journal article" date="2019" name="Int. J. Syst. Evol. Microbiol.">
        <title>The Global Catalogue of Microorganisms (GCM) 10K type strain sequencing project: providing services to taxonomists for standard genome sequencing and annotation.</title>
        <authorList>
            <consortium name="The Broad Institute Genomics Platform"/>
            <consortium name="The Broad Institute Genome Sequencing Center for Infectious Disease"/>
            <person name="Wu L."/>
            <person name="Ma J."/>
        </authorList>
    </citation>
    <scope>NUCLEOTIDE SEQUENCE [LARGE SCALE GENOMIC DNA]</scope>
    <source>
        <strain evidence="5">JCM 18409</strain>
    </source>
</reference>
<protein>
    <submittedName>
        <fullName evidence="4">Barstar family protein</fullName>
    </submittedName>
</protein>
<evidence type="ECO:0000256" key="2">
    <source>
        <dbReference type="SAM" id="MobiDB-lite"/>
    </source>
</evidence>
<evidence type="ECO:0000313" key="5">
    <source>
        <dbReference type="Proteomes" id="UP001501759"/>
    </source>
</evidence>
<name>A0ABP9JDH2_9ACTN</name>
<dbReference type="RefSeq" id="WP_345656168.1">
    <property type="nucleotide sequence ID" value="NZ_BAABKB010000030.1"/>
</dbReference>
<feature type="compositionally biased region" description="Basic and acidic residues" evidence="2">
    <location>
        <begin position="45"/>
        <end position="58"/>
    </location>
</feature>
<dbReference type="Gene3D" id="3.30.370.10">
    <property type="entry name" value="Barstar-like"/>
    <property type="match status" value="1"/>
</dbReference>
<comment type="similarity">
    <text evidence="1">Belongs to the barstar family.</text>
</comment>
<evidence type="ECO:0000259" key="3">
    <source>
        <dbReference type="Pfam" id="PF01337"/>
    </source>
</evidence>
<keyword evidence="5" id="KW-1185">Reference proteome</keyword>
<evidence type="ECO:0000256" key="1">
    <source>
        <dbReference type="ARBA" id="ARBA00006845"/>
    </source>
</evidence>
<evidence type="ECO:0000313" key="4">
    <source>
        <dbReference type="EMBL" id="GAA5026656.1"/>
    </source>
</evidence>
<sequence>MGAGEGPPRYLLLSYDTAAALGGTDSHEETWARCADCEGLFDAPPAHDVREPHDRASPDELLYGRQPEPPEPPLRLLGCAPHGALQRALNAGEEDLGHAQLVRLDVHGRTVQTAVEGELTAWMPSAHGPGLVDLTLDPWSERPPSAASEVWDLWWQGRPTTANVWACCGPEGRAFWLRTAAVNRTAGQPDTPAGTTHHLDGRHVTDEHGFFCALGEAVNGPGGYFGRDLDTLDECLRGGWGTAWPFTLVWHDADVARARLGAARGHRDAMPPSGRRPADFEELLTYLAGRAVDVRPV</sequence>
<dbReference type="EMBL" id="BAABKB010000030">
    <property type="protein sequence ID" value="GAA5026656.1"/>
    <property type="molecule type" value="Genomic_DNA"/>
</dbReference>
<dbReference type="Pfam" id="PF01337">
    <property type="entry name" value="Barstar"/>
    <property type="match status" value="1"/>
</dbReference>
<gene>
    <name evidence="4" type="ORF">GCM10023335_62610</name>
</gene>
<comment type="caution">
    <text evidence="4">The sequence shown here is derived from an EMBL/GenBank/DDBJ whole genome shotgun (WGS) entry which is preliminary data.</text>
</comment>
<organism evidence="4 5">
    <name type="scientific">Streptomyces siamensis</name>
    <dbReference type="NCBI Taxonomy" id="1274986"/>
    <lineage>
        <taxon>Bacteria</taxon>
        <taxon>Bacillati</taxon>
        <taxon>Actinomycetota</taxon>
        <taxon>Actinomycetes</taxon>
        <taxon>Kitasatosporales</taxon>
        <taxon>Streptomycetaceae</taxon>
        <taxon>Streptomyces</taxon>
    </lineage>
</organism>
<accession>A0ABP9JDH2</accession>
<dbReference type="InterPro" id="IPR000468">
    <property type="entry name" value="Barstar"/>
</dbReference>
<feature type="region of interest" description="Disordered" evidence="2">
    <location>
        <begin position="44"/>
        <end position="71"/>
    </location>
</feature>
<proteinExistence type="inferred from homology"/>
<dbReference type="SUPFAM" id="SSF52038">
    <property type="entry name" value="Barstar-related"/>
    <property type="match status" value="1"/>
</dbReference>
<feature type="domain" description="Barstar (barnase inhibitor)" evidence="3">
    <location>
        <begin position="196"/>
        <end position="264"/>
    </location>
</feature>
<dbReference type="InterPro" id="IPR035905">
    <property type="entry name" value="Barstar-like_sf"/>
</dbReference>
<dbReference type="Proteomes" id="UP001501759">
    <property type="component" value="Unassembled WGS sequence"/>
</dbReference>